<reference evidence="2" key="1">
    <citation type="submission" date="2015-12" db="EMBL/GenBank/DDBJ databases">
        <title>Detection and complete genome analysis of novel rat arteriviruses closely related to porcine reproductive and respiratory syndrome virus in China, 2014-2015.</title>
        <authorList>
            <person name="Wu Z."/>
            <person name="Jin Q."/>
        </authorList>
    </citation>
    <scope>NUCLEOTIDE SEQUENCE [LARGE SCALE GENOMIC DNA]</scope>
</reference>
<name>A0A1L6Z3P0_9NIDO</name>
<dbReference type="Proteomes" id="UP000201837">
    <property type="component" value="Segment"/>
</dbReference>
<accession>A0A1L6Z3P0</accession>
<proteinExistence type="predicted"/>
<evidence type="ECO:0000313" key="2">
    <source>
        <dbReference type="Proteomes" id="UP000201837"/>
    </source>
</evidence>
<dbReference type="KEGG" id="vg:30854458"/>
<organism evidence="1 2">
    <name type="scientific">RtClon arterivirus</name>
    <dbReference type="NCBI Taxonomy" id="2847272"/>
    <lineage>
        <taxon>Viruses</taxon>
        <taxon>Riboviria</taxon>
        <taxon>Orthornavirae</taxon>
        <taxon>Pisuviricota</taxon>
        <taxon>Pisoniviricetes</taxon>
        <taxon>Nidovirales</taxon>
        <taxon>Arnidovirineae</taxon>
        <taxon>Arteriviridae</taxon>
        <taxon>Variarterivirinae</taxon>
        <taxon>Betaarterivirus</taxon>
        <taxon>Chibartevirus</taxon>
        <taxon>Betaarterivirus ninrav</taxon>
    </lineage>
</organism>
<keyword evidence="2" id="KW-1185">Reference proteome</keyword>
<dbReference type="InterPro" id="IPR003434">
    <property type="entry name" value="Arteri_GP2a"/>
</dbReference>
<sequence>MPSQSSWFLLLILSFSWEYCLASPLPDGFWSFASDWFAPRFSVRALPFTLPNYRRSYEGLLPNCRPDIPKFSQKHPLGMFWHMRVSHLIDEMVSRRIYQTMEHSGQAAWRQAVSEATLTKLSSLDVVAHFQHLAAVEADSCRFLASRLVMLKNLAIGNVTLVYNTTLDRVEAIFPTSGSRPKLTDFRQWLVSVHSSIYASVVSSVSLFWFFGFEYHCYALFLVSIGSWQCVVLPHHKLYHLSCVPHQAGCRRIL</sequence>
<protein>
    <submittedName>
        <fullName evidence="1">GP2</fullName>
    </submittedName>
</protein>
<dbReference type="EMBL" id="KU302440">
    <property type="protein sequence ID" value="APT40621.1"/>
    <property type="molecule type" value="Genomic_RNA"/>
</dbReference>
<dbReference type="OrthoDB" id="13325at10239"/>
<dbReference type="Pfam" id="PF02340">
    <property type="entry name" value="PRRSV_Env"/>
    <property type="match status" value="1"/>
</dbReference>
<evidence type="ECO:0000313" key="1">
    <source>
        <dbReference type="EMBL" id="APT40621.1"/>
    </source>
</evidence>